<dbReference type="PANTHER" id="PTHR11601">
    <property type="entry name" value="CYSTEINE DESULFURYLASE FAMILY MEMBER"/>
    <property type="match status" value="1"/>
</dbReference>
<dbReference type="SUPFAM" id="SSF53383">
    <property type="entry name" value="PLP-dependent transferases"/>
    <property type="match status" value="1"/>
</dbReference>
<evidence type="ECO:0000259" key="3">
    <source>
        <dbReference type="Pfam" id="PF00266"/>
    </source>
</evidence>
<dbReference type="Gene3D" id="3.90.1150.10">
    <property type="entry name" value="Aspartate Aminotransferase, domain 1"/>
    <property type="match status" value="1"/>
</dbReference>
<dbReference type="EMBL" id="JAATLK010000001">
    <property type="protein sequence ID" value="NIZ47161.1"/>
    <property type="molecule type" value="Genomic_DNA"/>
</dbReference>
<evidence type="ECO:0000313" key="5">
    <source>
        <dbReference type="Proteomes" id="UP000752013"/>
    </source>
</evidence>
<proteinExistence type="predicted"/>
<comment type="cofactor">
    <cofactor evidence="1">
        <name>pyridoxal 5'-phosphate</name>
        <dbReference type="ChEBI" id="CHEBI:597326"/>
    </cofactor>
</comment>
<reference evidence="4" key="1">
    <citation type="submission" date="2020-03" db="EMBL/GenBank/DDBJ databases">
        <title>Spirochaetal bacteria isolated from arthropods constitute a novel genus Entomospira genus novum within the order Spirochaetales.</title>
        <authorList>
            <person name="Grana-Miraglia L."/>
            <person name="Sikutova S."/>
            <person name="Fingerle V."/>
            <person name="Sing A."/>
            <person name="Castillo-Ramirez S."/>
            <person name="Margos G."/>
            <person name="Rudolf I."/>
        </authorList>
    </citation>
    <scope>NUCLEOTIDE SEQUENCE</scope>
    <source>
        <strain evidence="4">BR208</strain>
    </source>
</reference>
<dbReference type="Gene3D" id="3.40.640.10">
    <property type="entry name" value="Type I PLP-dependent aspartate aminotransferase-like (Major domain)"/>
    <property type="match status" value="1"/>
</dbReference>
<keyword evidence="5" id="KW-1185">Reference proteome</keyword>
<dbReference type="Gene3D" id="1.10.260.50">
    <property type="match status" value="1"/>
</dbReference>
<keyword evidence="4" id="KW-0808">Transferase</keyword>
<dbReference type="RefSeq" id="WP_167703583.1">
    <property type="nucleotide sequence ID" value="NZ_CP118168.1"/>
</dbReference>
<dbReference type="InterPro" id="IPR015421">
    <property type="entry name" value="PyrdxlP-dep_Trfase_major"/>
</dbReference>
<dbReference type="InterPro" id="IPR016454">
    <property type="entry name" value="Cysteine_dSase"/>
</dbReference>
<accession>A0A968KT84</accession>
<dbReference type="PANTHER" id="PTHR11601:SF50">
    <property type="entry name" value="CYSTEINE DESULFURASE ISCS 2-RELATED"/>
    <property type="match status" value="1"/>
</dbReference>
<keyword evidence="2" id="KW-0663">Pyridoxal phosphate</keyword>
<dbReference type="Proteomes" id="UP000752013">
    <property type="component" value="Unassembled WGS sequence"/>
</dbReference>
<gene>
    <name evidence="4" type="ORF">HCT46_04425</name>
</gene>
<dbReference type="InterPro" id="IPR015422">
    <property type="entry name" value="PyrdxlP-dep_Trfase_small"/>
</dbReference>
<protein>
    <submittedName>
        <fullName evidence="4">Aminotransferase class V-fold PLP-dependent enzyme</fullName>
    </submittedName>
</protein>
<evidence type="ECO:0000256" key="1">
    <source>
        <dbReference type="ARBA" id="ARBA00001933"/>
    </source>
</evidence>
<sequence length="384" mass="43563">MLYFDSAASALGDHQLLREAFQESLLYDSNPSSLHRSGKIVREMLEEHRTVIADLLNVDKKDCIFTSGATESNHTVLLSLLNSPVRGVILMSKAEHPSIYENRKWLQQHGFTIKDVAVDDLGRLSLADLQKNLTKDVLMLCCMAVNYQSGAINDIQQISALLHQFQQEHKGRLIHLHVDAAQMVISEMYAHISQWQADSIAFSGHKISGPKGIGLLYWRKHKQSFLRGGGQEMLMRAGTENIFGIIALRLALEKVIRYEDINVYEKQQLFQQAIELSDGVLYHKNASIKDKSPYHYLVQFSPLPAEVVVRHLGSYNIMVGTSSACSGDSLHRLRPLLAQKMTQNNAMQVVRFSYSPWTDLELLKQLIQQLPEVMKQLPRPQIYK</sequence>
<organism evidence="4 5">
    <name type="scientific">Entomospira nematocerorum</name>
    <dbReference type="NCBI Taxonomy" id="2719987"/>
    <lineage>
        <taxon>Bacteria</taxon>
        <taxon>Pseudomonadati</taxon>
        <taxon>Spirochaetota</taxon>
        <taxon>Spirochaetia</taxon>
        <taxon>Spirochaetales</taxon>
        <taxon>Spirochaetaceae</taxon>
        <taxon>Entomospira</taxon>
    </lineage>
</organism>
<dbReference type="InterPro" id="IPR000192">
    <property type="entry name" value="Aminotrans_V_dom"/>
</dbReference>
<dbReference type="AlphaFoldDB" id="A0A968KT84"/>
<keyword evidence="4" id="KW-0032">Aminotransferase</keyword>
<evidence type="ECO:0000256" key="2">
    <source>
        <dbReference type="ARBA" id="ARBA00022898"/>
    </source>
</evidence>
<dbReference type="PIRSF" id="PIRSF005572">
    <property type="entry name" value="NifS"/>
    <property type="match status" value="1"/>
</dbReference>
<dbReference type="GO" id="GO:0008483">
    <property type="term" value="F:transaminase activity"/>
    <property type="evidence" value="ECO:0007669"/>
    <property type="project" value="UniProtKB-KW"/>
</dbReference>
<feature type="domain" description="Aminotransferase class V" evidence="3">
    <location>
        <begin position="3"/>
        <end position="359"/>
    </location>
</feature>
<evidence type="ECO:0000313" key="4">
    <source>
        <dbReference type="EMBL" id="NIZ47161.1"/>
    </source>
</evidence>
<comment type="caution">
    <text evidence="4">The sequence shown here is derived from an EMBL/GenBank/DDBJ whole genome shotgun (WGS) entry which is preliminary data.</text>
</comment>
<name>A0A968KT84_9SPIO</name>
<dbReference type="InterPro" id="IPR015424">
    <property type="entry name" value="PyrdxlP-dep_Trfase"/>
</dbReference>
<dbReference type="Pfam" id="PF00266">
    <property type="entry name" value="Aminotran_5"/>
    <property type="match status" value="1"/>
</dbReference>